<name>M2QMB8_9PSEU</name>
<dbReference type="Proteomes" id="UP000014137">
    <property type="component" value="Unassembled WGS sequence"/>
</dbReference>
<comment type="caution">
    <text evidence="1">The sequence shown here is derived from an EMBL/GenBank/DDBJ whole genome shotgun (WGS) entry which is preliminary data.</text>
</comment>
<evidence type="ECO:0000313" key="1">
    <source>
        <dbReference type="EMBL" id="EMD27836.1"/>
    </source>
</evidence>
<keyword evidence="4" id="KW-1185">Reference proteome</keyword>
<protein>
    <submittedName>
        <fullName evidence="1">Uncharacterized protein</fullName>
    </submittedName>
</protein>
<proteinExistence type="predicted"/>
<dbReference type="EMBL" id="MUXN01000022">
    <property type="protein sequence ID" value="OOC03502.1"/>
    <property type="molecule type" value="Genomic_DNA"/>
</dbReference>
<dbReference type="OrthoDB" id="3625492at2"/>
<accession>M2QMB8</accession>
<dbReference type="Proteomes" id="UP000188551">
    <property type="component" value="Unassembled WGS sequence"/>
</dbReference>
<reference evidence="1 3" key="1">
    <citation type="submission" date="2012-10" db="EMBL/GenBank/DDBJ databases">
        <title>Genome assembly of Amycolatopsis azurea DSM 43854.</title>
        <authorList>
            <person name="Khatri I."/>
            <person name="Kaur I."/>
            <person name="Subramanian S."/>
            <person name="Mayilraj S."/>
        </authorList>
    </citation>
    <scope>NUCLEOTIDE SEQUENCE [LARGE SCALE GENOMIC DNA]</scope>
    <source>
        <strain evidence="1 3">DSM 43854</strain>
    </source>
</reference>
<sequence>MVEGLAYGTALACFAAVCVAVVPDRPATAISPQEFYRAVDRVCVQVWKDSGAEIRRYWPDAKGDAATELRKSQHYVAVKADGAKDILKGAMGVRTMPGGAASAREEFLAAVRRYGEAGERFSGEGARSLALMIVLDNTRDALRDLAMRNKSHACVLVV</sequence>
<organism evidence="1 3">
    <name type="scientific">Amycolatopsis azurea DSM 43854</name>
    <dbReference type="NCBI Taxonomy" id="1238180"/>
    <lineage>
        <taxon>Bacteria</taxon>
        <taxon>Bacillati</taxon>
        <taxon>Actinomycetota</taxon>
        <taxon>Actinomycetes</taxon>
        <taxon>Pseudonocardiales</taxon>
        <taxon>Pseudonocardiaceae</taxon>
        <taxon>Amycolatopsis</taxon>
    </lineage>
</organism>
<gene>
    <name evidence="2" type="ORF">B0293_27505</name>
    <name evidence="1" type="ORF">C791_1733</name>
</gene>
<dbReference type="PATRIC" id="fig|1238180.3.peg.2333"/>
<dbReference type="AlphaFoldDB" id="M2QMB8"/>
<reference evidence="2 4" key="2">
    <citation type="submission" date="2017-02" db="EMBL/GenBank/DDBJ databases">
        <title>Amycolatopsis azurea DSM 43854 draft genome.</title>
        <authorList>
            <person name="Mayilraj S."/>
        </authorList>
    </citation>
    <scope>NUCLEOTIDE SEQUENCE [LARGE SCALE GENOMIC DNA]</scope>
    <source>
        <strain evidence="2 4">DSM 43854</strain>
    </source>
</reference>
<evidence type="ECO:0000313" key="2">
    <source>
        <dbReference type="EMBL" id="OOC03502.1"/>
    </source>
</evidence>
<dbReference type="EMBL" id="ANMG01000020">
    <property type="protein sequence ID" value="EMD27836.1"/>
    <property type="molecule type" value="Genomic_DNA"/>
</dbReference>
<evidence type="ECO:0000313" key="4">
    <source>
        <dbReference type="Proteomes" id="UP000188551"/>
    </source>
</evidence>
<evidence type="ECO:0000313" key="3">
    <source>
        <dbReference type="Proteomes" id="UP000014137"/>
    </source>
</evidence>